<feature type="compositionally biased region" description="Polar residues" evidence="1">
    <location>
        <begin position="853"/>
        <end position="864"/>
    </location>
</feature>
<dbReference type="InterPro" id="IPR036047">
    <property type="entry name" value="F-box-like_dom_sf"/>
</dbReference>
<dbReference type="CDD" id="cd09917">
    <property type="entry name" value="F-box_SF"/>
    <property type="match status" value="1"/>
</dbReference>
<evidence type="ECO:0000313" key="3">
    <source>
        <dbReference type="EMBL" id="KKA27693.1"/>
    </source>
</evidence>
<feature type="region of interest" description="Disordered" evidence="1">
    <location>
        <begin position="429"/>
        <end position="452"/>
    </location>
</feature>
<dbReference type="InterPro" id="IPR027040">
    <property type="entry name" value="PSMD4"/>
</dbReference>
<dbReference type="GO" id="GO:0005634">
    <property type="term" value="C:nucleus"/>
    <property type="evidence" value="ECO:0007669"/>
    <property type="project" value="TreeGrafter"/>
</dbReference>
<dbReference type="InterPro" id="IPR003903">
    <property type="entry name" value="UIM_dom"/>
</dbReference>
<proteinExistence type="predicted"/>
<reference evidence="3 4" key="1">
    <citation type="submission" date="2015-03" db="EMBL/GenBank/DDBJ databases">
        <authorList>
            <person name="Radwan O."/>
            <person name="Al-Naeli F.A."/>
            <person name="Rendon G.A."/>
            <person name="Fields C."/>
        </authorList>
    </citation>
    <scope>NUCLEOTIDE SEQUENCE [LARGE SCALE GENOMIC DNA]</scope>
    <source>
        <strain evidence="3">CR-DP1</strain>
    </source>
</reference>
<organism evidence="3 4">
    <name type="scientific">Thielaviopsis punctulata</name>
    <dbReference type="NCBI Taxonomy" id="72032"/>
    <lineage>
        <taxon>Eukaryota</taxon>
        <taxon>Fungi</taxon>
        <taxon>Dikarya</taxon>
        <taxon>Ascomycota</taxon>
        <taxon>Pezizomycotina</taxon>
        <taxon>Sordariomycetes</taxon>
        <taxon>Hypocreomycetidae</taxon>
        <taxon>Microascales</taxon>
        <taxon>Ceratocystidaceae</taxon>
        <taxon>Thielaviopsis</taxon>
    </lineage>
</organism>
<dbReference type="PANTHER" id="PTHR10223">
    <property type="entry name" value="26S PROTEASOME NON-ATPASE REGULATORY SUBUNIT 4"/>
    <property type="match status" value="1"/>
</dbReference>
<dbReference type="GO" id="GO:0005829">
    <property type="term" value="C:cytosol"/>
    <property type="evidence" value="ECO:0007669"/>
    <property type="project" value="TreeGrafter"/>
</dbReference>
<dbReference type="PROSITE" id="PS50181">
    <property type="entry name" value="FBOX"/>
    <property type="match status" value="1"/>
</dbReference>
<dbReference type="Gene3D" id="2.130.10.10">
    <property type="entry name" value="YVTN repeat-like/Quinoprotein amine dehydrogenase"/>
    <property type="match status" value="1"/>
</dbReference>
<evidence type="ECO:0000256" key="1">
    <source>
        <dbReference type="SAM" id="MobiDB-lite"/>
    </source>
</evidence>
<dbReference type="GO" id="GO:0043161">
    <property type="term" value="P:proteasome-mediated ubiquitin-dependent protein catabolic process"/>
    <property type="evidence" value="ECO:0007669"/>
    <property type="project" value="TreeGrafter"/>
</dbReference>
<dbReference type="SMART" id="SM00726">
    <property type="entry name" value="UIM"/>
    <property type="match status" value="3"/>
</dbReference>
<comment type="caution">
    <text evidence="3">The sequence shown here is derived from an EMBL/GenBank/DDBJ whole genome shotgun (WGS) entry which is preliminary data.</text>
</comment>
<dbReference type="GO" id="GO:0031593">
    <property type="term" value="F:polyubiquitin modification-dependent protein binding"/>
    <property type="evidence" value="ECO:0007669"/>
    <property type="project" value="TreeGrafter"/>
</dbReference>
<dbReference type="OrthoDB" id="2095648at2759"/>
<evidence type="ECO:0000259" key="2">
    <source>
        <dbReference type="PROSITE" id="PS50181"/>
    </source>
</evidence>
<dbReference type="GO" id="GO:0008540">
    <property type="term" value="C:proteasome regulatory particle, base subcomplex"/>
    <property type="evidence" value="ECO:0007669"/>
    <property type="project" value="TreeGrafter"/>
</dbReference>
<dbReference type="SUPFAM" id="SSF101908">
    <property type="entry name" value="Putative isomerase YbhE"/>
    <property type="match status" value="1"/>
</dbReference>
<feature type="region of interest" description="Disordered" evidence="1">
    <location>
        <begin position="826"/>
        <end position="866"/>
    </location>
</feature>
<dbReference type="SUPFAM" id="SSF81383">
    <property type="entry name" value="F-box domain"/>
    <property type="match status" value="1"/>
</dbReference>
<dbReference type="AlphaFoldDB" id="A0A0F4ZCX6"/>
<dbReference type="Proteomes" id="UP000033483">
    <property type="component" value="Unassembled WGS sequence"/>
</dbReference>
<dbReference type="InterPro" id="IPR001810">
    <property type="entry name" value="F-box_dom"/>
</dbReference>
<sequence>MDVGRTLVISETPANDFDNEHLVPQTVNNIQKLPNEILILVMSHLDAESQAAIVLVSRRFSSLMSADYAWRLSFSRFFPGRQAYHLRPSTRDTETNSRAIVANFSRLTALATWRTEYMLRTRLLRNLMRGRPGGGAHSIGSSSRSRGSNKKSNAVLTFNTKLPWLITHLHAVFENGKKQPQSIHGAGHLGVASTGDPSTGKIEKWGVDDNFMFAQISEVFANLVPFGLGEDYAACPNVMDVSEPYGFIAGEGYPGGRPFFRSRIEYRARYLVTGIEEGQAFPADLPRVPHVNEGISSIWITKSPDILTATESMIGMMAGSTLGVVTAYSVGGDSPSTGFRFSRGDMTARWAICPGIPIIGLKVDENYSKRRKAVGRVWAVALNALGELYYLKSGPMPIIDRAKYQDVANSWYSGLSVKWHLVKETQRVPRPPRVGEQPTVPEQTPPPNLDIGAPEDERVQAARKIEAFLSRKPSYYRHAFMGWDMQRRLEVDFGNEDGNRRGEIAMVIDRGLGPDQQTPAVTRFIRGSANGVHIPIDIAASPEREAPGEDVWVKSEFVVKDIQKTKITTSAIDLSRFATTTFGEDANTCVNSAAPGYPFGFEPQSLREIPGHRGRFIGVGTNLGKVVVWDMREPKPGPILPVRIIHTDSPEITSLALSSLYLVHGGSDGVVQAWDPLASVMEPLRTINSRVSGRVPRQMTTLNPTLPTEEYFHAGAIFLDPDSTVLRGLVSFGSMVRFWTYSSPNKISRHKRRRVGGGDLHGRPLTRWGHGISGYIAAEAAEIRHEEQRQSKAETHLRKRFGVGAFGDLTEDEALMYAQMMSQESFADEEQRRTATATASVSASESATASGSDAVSSAERSNGSAGRAVVCKSGASMAAAENGDEDFELQMQRALRLSLMEADGGLDGSAAAGLGGSAAEGLGGCATTSEVGISISGANKSTAARFEALSDAMQDHSPLNPPPKNSYSAPITFKANKKRGKRKSSLSGWDVGYDEAEADAMVQEIADLELALKLSMQENGRTEEWPTLEVKGKGKGRAI</sequence>
<dbReference type="EMBL" id="LAEV01001608">
    <property type="protein sequence ID" value="KKA27693.1"/>
    <property type="molecule type" value="Genomic_DNA"/>
</dbReference>
<protein>
    <recommendedName>
        <fullName evidence="2">F-box domain-containing protein</fullName>
    </recommendedName>
</protein>
<evidence type="ECO:0000313" key="4">
    <source>
        <dbReference type="Proteomes" id="UP000033483"/>
    </source>
</evidence>
<name>A0A0F4ZCX6_9PEZI</name>
<dbReference type="InterPro" id="IPR015943">
    <property type="entry name" value="WD40/YVTN_repeat-like_dom_sf"/>
</dbReference>
<feature type="compositionally biased region" description="Low complexity" evidence="1">
    <location>
        <begin position="834"/>
        <end position="852"/>
    </location>
</feature>
<accession>A0A0F4ZCX6</accession>
<feature type="domain" description="F-box" evidence="2">
    <location>
        <begin position="27"/>
        <end position="73"/>
    </location>
</feature>
<keyword evidence="4" id="KW-1185">Reference proteome</keyword>
<dbReference type="Gene3D" id="1.20.1280.50">
    <property type="match status" value="1"/>
</dbReference>
<dbReference type="Pfam" id="PF12937">
    <property type="entry name" value="F-box-like"/>
    <property type="match status" value="1"/>
</dbReference>
<dbReference type="PANTHER" id="PTHR10223:SF2">
    <property type="entry name" value="F-BOX AND WD DOMAIN PROTEIN (AFU_ORTHOLOGUE AFUA_6G11400)"/>
    <property type="match status" value="1"/>
</dbReference>
<dbReference type="SMART" id="SM00256">
    <property type="entry name" value="FBOX"/>
    <property type="match status" value="1"/>
</dbReference>
<gene>
    <name evidence="3" type="ORF">TD95_002365</name>
</gene>